<name>A0ABT3RY84_9MICO</name>
<comment type="caution">
    <text evidence="8">The sequence shown here is derived from an EMBL/GenBank/DDBJ whole genome shotgun (WGS) entry which is preliminary data.</text>
</comment>
<keyword evidence="8" id="KW-0969">Cilium</keyword>
<keyword evidence="9" id="KW-1185">Reference proteome</keyword>
<reference evidence="8 9" key="1">
    <citation type="submission" date="2022-11" db="EMBL/GenBank/DDBJ databases">
        <title>Taxonomy of Curtobacterium flaccumfaciens.</title>
        <authorList>
            <person name="Osdaghi E."/>
            <person name="Taghavi S.M."/>
            <person name="Hamidizade M."/>
            <person name="Abachi H."/>
            <person name="Fazliarab A."/>
            <person name="Baeyen S."/>
            <person name="Portier P."/>
            <person name="Van Vaerenbergh J."/>
            <person name="Jacques M.-A."/>
        </authorList>
    </citation>
    <scope>NUCLEOTIDE SEQUENCE [LARGE SCALE GENOMIC DNA]</scope>
    <source>
        <strain evidence="8 9">LMG 3715</strain>
    </source>
</reference>
<evidence type="ECO:0000256" key="7">
    <source>
        <dbReference type="SAM" id="Phobius"/>
    </source>
</evidence>
<comment type="subcellular location">
    <subcellularLocation>
        <location evidence="1">Cell membrane</location>
    </subcellularLocation>
</comment>
<feature type="region of interest" description="Disordered" evidence="6">
    <location>
        <begin position="118"/>
        <end position="151"/>
    </location>
</feature>
<proteinExistence type="predicted"/>
<feature type="compositionally biased region" description="Basic and acidic residues" evidence="6">
    <location>
        <begin position="127"/>
        <end position="136"/>
    </location>
</feature>
<keyword evidence="3 7" id="KW-0812">Transmembrane</keyword>
<organism evidence="8 9">
    <name type="scientific">Curtobacterium poinsettiae</name>
    <dbReference type="NCBI Taxonomy" id="159612"/>
    <lineage>
        <taxon>Bacteria</taxon>
        <taxon>Bacillati</taxon>
        <taxon>Actinomycetota</taxon>
        <taxon>Actinomycetes</taxon>
        <taxon>Micrococcales</taxon>
        <taxon>Microbacteriaceae</taxon>
        <taxon>Curtobacterium</taxon>
    </lineage>
</organism>
<keyword evidence="8" id="KW-0966">Cell projection</keyword>
<feature type="region of interest" description="Disordered" evidence="6">
    <location>
        <begin position="163"/>
        <end position="185"/>
    </location>
</feature>
<evidence type="ECO:0000256" key="2">
    <source>
        <dbReference type="ARBA" id="ARBA00022475"/>
    </source>
</evidence>
<evidence type="ECO:0000313" key="8">
    <source>
        <dbReference type="EMBL" id="MCX2847510.1"/>
    </source>
</evidence>
<accession>A0ABT3RY84</accession>
<evidence type="ECO:0000256" key="1">
    <source>
        <dbReference type="ARBA" id="ARBA00004236"/>
    </source>
</evidence>
<evidence type="ECO:0000256" key="3">
    <source>
        <dbReference type="ARBA" id="ARBA00022692"/>
    </source>
</evidence>
<dbReference type="EMBL" id="JAPJDE010000001">
    <property type="protein sequence ID" value="MCX2847510.1"/>
    <property type="molecule type" value="Genomic_DNA"/>
</dbReference>
<evidence type="ECO:0000256" key="6">
    <source>
        <dbReference type="SAM" id="MobiDB-lite"/>
    </source>
</evidence>
<keyword evidence="2" id="KW-1003">Cell membrane</keyword>
<keyword evidence="5 7" id="KW-0472">Membrane</keyword>
<feature type="transmembrane region" description="Helical" evidence="7">
    <location>
        <begin position="6"/>
        <end position="25"/>
    </location>
</feature>
<gene>
    <name evidence="8" type="ORF">ORG12_02375</name>
</gene>
<keyword evidence="8" id="KW-0282">Flagellum</keyword>
<feature type="compositionally biased region" description="Low complexity" evidence="6">
    <location>
        <begin position="138"/>
        <end position="151"/>
    </location>
</feature>
<dbReference type="InterPro" id="IPR022781">
    <property type="entry name" value="Flagellar_biosynth_FliO"/>
</dbReference>
<evidence type="ECO:0000313" key="9">
    <source>
        <dbReference type="Proteomes" id="UP001207276"/>
    </source>
</evidence>
<protein>
    <submittedName>
        <fullName evidence="8">Flagellar biosynthetic protein FliO</fullName>
    </submittedName>
</protein>
<dbReference type="Proteomes" id="UP001207276">
    <property type="component" value="Unassembled WGS sequence"/>
</dbReference>
<dbReference type="RefSeq" id="WP_214518956.1">
    <property type="nucleotide sequence ID" value="NZ_CP104934.1"/>
</dbReference>
<keyword evidence="4 7" id="KW-1133">Transmembrane helix</keyword>
<evidence type="ECO:0000256" key="4">
    <source>
        <dbReference type="ARBA" id="ARBA00022989"/>
    </source>
</evidence>
<dbReference type="Pfam" id="PF04347">
    <property type="entry name" value="FliO"/>
    <property type="match status" value="1"/>
</dbReference>
<sequence length="206" mass="21362">MDTLVVTLRVALSLGVVLALMWVLHRASRKRFSGKPSGRRAATVEVVGRQGIGGKASVVVVDVEGERLVLGVSEHGVALLTSGQAPAPELTIVTGPVALPVRPAPSADVFGQELALQSDATTSLQARPERRGRVDPEPAGGAHLPAAAADATDAPAVAGAVAPLPMRPRNRRPQRAVPSAQQLQGSILSVDTWRQAAAALRNRRAG</sequence>
<evidence type="ECO:0000256" key="5">
    <source>
        <dbReference type="ARBA" id="ARBA00023136"/>
    </source>
</evidence>